<evidence type="ECO:0000256" key="4">
    <source>
        <dbReference type="ARBA" id="ARBA00022771"/>
    </source>
</evidence>
<dbReference type="GO" id="GO:0005634">
    <property type="term" value="C:nucleus"/>
    <property type="evidence" value="ECO:0007669"/>
    <property type="project" value="UniProtKB-SubCell"/>
</dbReference>
<keyword evidence="3" id="KW-0479">Metal-binding</keyword>
<dbReference type="InterPro" id="IPR013088">
    <property type="entry name" value="Znf_NHR/GATA"/>
</dbReference>
<keyword evidence="4 8" id="KW-0863">Zinc-finger</keyword>
<dbReference type="GO" id="GO:0043565">
    <property type="term" value="F:sequence-specific DNA binding"/>
    <property type="evidence" value="ECO:0007669"/>
    <property type="project" value="InterPro"/>
</dbReference>
<dbReference type="PANTHER" id="PTHR45658:SF41">
    <property type="entry name" value="GATA TRANSCRIPTION FACTOR 3"/>
    <property type="match status" value="1"/>
</dbReference>
<evidence type="ECO:0000256" key="8">
    <source>
        <dbReference type="PROSITE-ProRule" id="PRU00094"/>
    </source>
</evidence>
<feature type="region of interest" description="Disordered" evidence="9">
    <location>
        <begin position="132"/>
        <end position="215"/>
    </location>
</feature>
<dbReference type="InterPro" id="IPR016679">
    <property type="entry name" value="TF_GATA_pln"/>
</dbReference>
<dbReference type="AlphaFoldDB" id="A0AAD4S422"/>
<dbReference type="InterPro" id="IPR051140">
    <property type="entry name" value="GATA_TF"/>
</dbReference>
<dbReference type="GO" id="GO:0008270">
    <property type="term" value="F:zinc ion binding"/>
    <property type="evidence" value="ECO:0007669"/>
    <property type="project" value="UniProtKB-KW"/>
</dbReference>
<dbReference type="Gene3D" id="3.30.50.10">
    <property type="entry name" value="Erythroid Transcription Factor GATA-1, subunit A"/>
    <property type="match status" value="1"/>
</dbReference>
<evidence type="ECO:0000259" key="10">
    <source>
        <dbReference type="PROSITE" id="PS50114"/>
    </source>
</evidence>
<evidence type="ECO:0000256" key="5">
    <source>
        <dbReference type="ARBA" id="ARBA00022833"/>
    </source>
</evidence>
<reference evidence="11" key="1">
    <citation type="submission" date="2022-04" db="EMBL/GenBank/DDBJ databases">
        <title>A functionally conserved STORR gene fusion in Papaver species that diverged 16.8 million years ago.</title>
        <authorList>
            <person name="Catania T."/>
        </authorList>
    </citation>
    <scope>NUCLEOTIDE SEQUENCE</scope>
    <source>
        <strain evidence="11">S-188037</strain>
    </source>
</reference>
<evidence type="ECO:0000256" key="6">
    <source>
        <dbReference type="ARBA" id="ARBA00023159"/>
    </source>
</evidence>
<feature type="domain" description="GATA-type" evidence="10">
    <location>
        <begin position="253"/>
        <end position="289"/>
    </location>
</feature>
<comment type="caution">
    <text evidence="11">The sequence shown here is derived from an EMBL/GenBank/DDBJ whole genome shotgun (WGS) entry which is preliminary data.</text>
</comment>
<dbReference type="SMART" id="SM00401">
    <property type="entry name" value="ZnF_GATA"/>
    <property type="match status" value="1"/>
</dbReference>
<organism evidence="11 12">
    <name type="scientific">Papaver atlanticum</name>
    <dbReference type="NCBI Taxonomy" id="357466"/>
    <lineage>
        <taxon>Eukaryota</taxon>
        <taxon>Viridiplantae</taxon>
        <taxon>Streptophyta</taxon>
        <taxon>Embryophyta</taxon>
        <taxon>Tracheophyta</taxon>
        <taxon>Spermatophyta</taxon>
        <taxon>Magnoliopsida</taxon>
        <taxon>Ranunculales</taxon>
        <taxon>Papaveraceae</taxon>
        <taxon>Papaveroideae</taxon>
        <taxon>Papaver</taxon>
    </lineage>
</organism>
<comment type="subcellular location">
    <subcellularLocation>
        <location evidence="1">Nucleus</location>
    </subcellularLocation>
</comment>
<dbReference type="CDD" id="cd00202">
    <property type="entry name" value="ZnF_GATA"/>
    <property type="match status" value="1"/>
</dbReference>
<evidence type="ECO:0000256" key="7">
    <source>
        <dbReference type="ARBA" id="ARBA00023242"/>
    </source>
</evidence>
<feature type="non-terminal residue" evidence="11">
    <location>
        <position position="341"/>
    </location>
</feature>
<proteinExistence type="inferred from homology"/>
<dbReference type="Pfam" id="PF00320">
    <property type="entry name" value="GATA"/>
    <property type="match status" value="1"/>
</dbReference>
<dbReference type="PIRSF" id="PIRSF016992">
    <property type="entry name" value="TF_GATA_plant"/>
    <property type="match status" value="1"/>
</dbReference>
<evidence type="ECO:0000256" key="1">
    <source>
        <dbReference type="ARBA" id="ARBA00004123"/>
    </source>
</evidence>
<keyword evidence="6" id="KW-0010">Activator</keyword>
<accession>A0AAD4S422</accession>
<dbReference type="GO" id="GO:0045893">
    <property type="term" value="P:positive regulation of DNA-templated transcription"/>
    <property type="evidence" value="ECO:0007669"/>
    <property type="project" value="InterPro"/>
</dbReference>
<sequence length="341" mass="38229">KKRKMECVIEANAMKKSFHQPGFVAEEFLGSNNGNTNCGFGDDTSFVDEFLNFSKEEEQDDEEFVEEKDCVSVSSQENSTEVSFKDAFDSLGSSELCVPTDDLADLEWVSHFVDDSFNEEFSFSCPKATTTTTNQEFKTRTPKESNSSYSSVPISGISSLKTFSIPPKRSRTKRARTTNGRRIWSLGSPPSFSESSSTTTSSSSTSSSSPTSTLMFTRPQTLGFLYYQPEKKKQKPKPKSYENQNPQFQQQQQQYQRRCSHCGVQKTPQWRTGPMGAKTLCNACGVRFKSGRLLPEYRPACSPTFSSDVHSNNHRKVLEMRKKKEIITGSDSGMVPAVQSF</sequence>
<dbReference type="FunFam" id="3.30.50.10:FF:000018">
    <property type="entry name" value="GATA transcription factor"/>
    <property type="match status" value="1"/>
</dbReference>
<evidence type="ECO:0000256" key="3">
    <source>
        <dbReference type="ARBA" id="ARBA00022723"/>
    </source>
</evidence>
<dbReference type="GO" id="GO:0030154">
    <property type="term" value="P:cell differentiation"/>
    <property type="evidence" value="ECO:0007669"/>
    <property type="project" value="TreeGrafter"/>
</dbReference>
<feature type="compositionally biased region" description="Low complexity" evidence="9">
    <location>
        <begin position="188"/>
        <end position="213"/>
    </location>
</feature>
<dbReference type="SUPFAM" id="SSF57716">
    <property type="entry name" value="Glucocorticoid receptor-like (DNA-binding domain)"/>
    <property type="match status" value="1"/>
</dbReference>
<evidence type="ECO:0000256" key="2">
    <source>
        <dbReference type="ARBA" id="ARBA00005694"/>
    </source>
</evidence>
<dbReference type="PROSITE" id="PS00344">
    <property type="entry name" value="GATA_ZN_FINGER_1"/>
    <property type="match status" value="1"/>
</dbReference>
<dbReference type="PROSITE" id="PS50114">
    <property type="entry name" value="GATA_ZN_FINGER_2"/>
    <property type="match status" value="1"/>
</dbReference>
<dbReference type="InterPro" id="IPR000679">
    <property type="entry name" value="Znf_GATA"/>
</dbReference>
<keyword evidence="7" id="KW-0539">Nucleus</keyword>
<feature type="compositionally biased region" description="Low complexity" evidence="9">
    <location>
        <begin position="145"/>
        <end position="159"/>
    </location>
</feature>
<dbReference type="EMBL" id="JAJJMB010014398">
    <property type="protein sequence ID" value="KAI3860625.1"/>
    <property type="molecule type" value="Genomic_DNA"/>
</dbReference>
<dbReference type="PANTHER" id="PTHR45658">
    <property type="entry name" value="GATA TRANSCRIPTION FACTOR"/>
    <property type="match status" value="1"/>
</dbReference>
<protein>
    <recommendedName>
        <fullName evidence="10">GATA-type domain-containing protein</fullName>
    </recommendedName>
</protein>
<comment type="similarity">
    <text evidence="2">Belongs to the type IV zinc-finger family. Class A subfamily.</text>
</comment>
<gene>
    <name evidence="11" type="ORF">MKW98_017260</name>
</gene>
<name>A0AAD4S422_9MAGN</name>
<keyword evidence="5" id="KW-0862">Zinc</keyword>
<evidence type="ECO:0000256" key="9">
    <source>
        <dbReference type="SAM" id="MobiDB-lite"/>
    </source>
</evidence>
<evidence type="ECO:0000313" key="12">
    <source>
        <dbReference type="Proteomes" id="UP001202328"/>
    </source>
</evidence>
<dbReference type="Proteomes" id="UP001202328">
    <property type="component" value="Unassembled WGS sequence"/>
</dbReference>
<feature type="region of interest" description="Disordered" evidence="9">
    <location>
        <begin position="230"/>
        <end position="252"/>
    </location>
</feature>
<evidence type="ECO:0000313" key="11">
    <source>
        <dbReference type="EMBL" id="KAI3860625.1"/>
    </source>
</evidence>
<keyword evidence="12" id="KW-1185">Reference proteome</keyword>